<feature type="transmembrane region" description="Helical" evidence="11">
    <location>
        <begin position="407"/>
        <end position="431"/>
    </location>
</feature>
<comment type="similarity">
    <text evidence="2">Belongs to the G-protein coupled receptor 2 family.</text>
</comment>
<feature type="transmembrane region" description="Helical" evidence="11">
    <location>
        <begin position="160"/>
        <end position="181"/>
    </location>
</feature>
<evidence type="ECO:0000313" key="14">
    <source>
        <dbReference type="EMBL" id="CAF4829206.1"/>
    </source>
</evidence>
<dbReference type="InterPro" id="IPR017981">
    <property type="entry name" value="GPCR_2-like_7TM"/>
</dbReference>
<evidence type="ECO:0000256" key="3">
    <source>
        <dbReference type="ARBA" id="ARBA00022475"/>
    </source>
</evidence>
<dbReference type="PRINTS" id="PR00249">
    <property type="entry name" value="GPCRSECRETIN"/>
</dbReference>
<organism evidence="14 15">
    <name type="scientific">Rotaria socialis</name>
    <dbReference type="NCBI Taxonomy" id="392032"/>
    <lineage>
        <taxon>Eukaryota</taxon>
        <taxon>Metazoa</taxon>
        <taxon>Spiralia</taxon>
        <taxon>Gnathifera</taxon>
        <taxon>Rotifera</taxon>
        <taxon>Eurotatoria</taxon>
        <taxon>Bdelloidea</taxon>
        <taxon>Philodinida</taxon>
        <taxon>Philodinidae</taxon>
        <taxon>Rotaria</taxon>
    </lineage>
</organism>
<dbReference type="EMBL" id="CAJOBS010002672">
    <property type="protein sequence ID" value="CAF4829206.1"/>
    <property type="molecule type" value="Genomic_DNA"/>
</dbReference>
<dbReference type="AlphaFoldDB" id="A0A821QYM5"/>
<dbReference type="PROSITE" id="PS50261">
    <property type="entry name" value="G_PROTEIN_RECEP_F2_4"/>
    <property type="match status" value="1"/>
</dbReference>
<evidence type="ECO:0000256" key="10">
    <source>
        <dbReference type="ARBA" id="ARBA00023224"/>
    </source>
</evidence>
<dbReference type="PROSITE" id="PS50227">
    <property type="entry name" value="G_PROTEIN_RECEP_F2_3"/>
    <property type="match status" value="1"/>
</dbReference>
<dbReference type="GO" id="GO:0007166">
    <property type="term" value="P:cell surface receptor signaling pathway"/>
    <property type="evidence" value="ECO:0007669"/>
    <property type="project" value="InterPro"/>
</dbReference>
<evidence type="ECO:0000256" key="1">
    <source>
        <dbReference type="ARBA" id="ARBA00004651"/>
    </source>
</evidence>
<dbReference type="GO" id="GO:0017046">
    <property type="term" value="F:peptide hormone binding"/>
    <property type="evidence" value="ECO:0007669"/>
    <property type="project" value="TreeGrafter"/>
</dbReference>
<dbReference type="SUPFAM" id="SSF111418">
    <property type="entry name" value="Hormone receptor domain"/>
    <property type="match status" value="1"/>
</dbReference>
<dbReference type="InterPro" id="IPR000832">
    <property type="entry name" value="GPCR_2_secretin-like"/>
</dbReference>
<proteinExistence type="inferred from homology"/>
<keyword evidence="4 11" id="KW-0812">Transmembrane</keyword>
<feature type="transmembrane region" description="Helical" evidence="11">
    <location>
        <begin position="41"/>
        <end position="63"/>
    </location>
</feature>
<reference evidence="14" key="1">
    <citation type="submission" date="2021-02" db="EMBL/GenBank/DDBJ databases">
        <authorList>
            <person name="Nowell W R."/>
        </authorList>
    </citation>
    <scope>NUCLEOTIDE SEQUENCE</scope>
</reference>
<dbReference type="InterPro" id="IPR050332">
    <property type="entry name" value="GPCR_2"/>
</dbReference>
<evidence type="ECO:0000256" key="8">
    <source>
        <dbReference type="ARBA" id="ARBA00023170"/>
    </source>
</evidence>
<protein>
    <submittedName>
        <fullName evidence="14">Uncharacterized protein</fullName>
    </submittedName>
</protein>
<dbReference type="GO" id="GO:0005886">
    <property type="term" value="C:plasma membrane"/>
    <property type="evidence" value="ECO:0007669"/>
    <property type="project" value="UniProtKB-SubCell"/>
</dbReference>
<keyword evidence="5 11" id="KW-1133">Transmembrane helix</keyword>
<feature type="transmembrane region" description="Helical" evidence="11">
    <location>
        <begin position="333"/>
        <end position="354"/>
    </location>
</feature>
<dbReference type="Proteomes" id="UP000663838">
    <property type="component" value="Unassembled WGS sequence"/>
</dbReference>
<dbReference type="PROSITE" id="PS00649">
    <property type="entry name" value="G_PROTEIN_RECEP_F2_1"/>
    <property type="match status" value="1"/>
</dbReference>
<evidence type="ECO:0000256" key="2">
    <source>
        <dbReference type="ARBA" id="ARBA00005314"/>
    </source>
</evidence>
<dbReference type="GO" id="GO:0007188">
    <property type="term" value="P:adenylate cyclase-modulating G protein-coupled receptor signaling pathway"/>
    <property type="evidence" value="ECO:0007669"/>
    <property type="project" value="TreeGrafter"/>
</dbReference>
<keyword evidence="10" id="KW-0807">Transducer</keyword>
<keyword evidence="3" id="KW-1003">Cell membrane</keyword>
<dbReference type="Gene3D" id="4.10.1240.10">
    <property type="entry name" value="GPCR, family 2, extracellular hormone receptor domain"/>
    <property type="match status" value="1"/>
</dbReference>
<evidence type="ECO:0000256" key="4">
    <source>
        <dbReference type="ARBA" id="ARBA00022692"/>
    </source>
</evidence>
<feature type="transmembrane region" description="Helical" evidence="11">
    <location>
        <begin position="248"/>
        <end position="273"/>
    </location>
</feature>
<dbReference type="PANTHER" id="PTHR45620:SF1">
    <property type="entry name" value="G-PROTEIN COUPLED RECEPTORS FAMILY 2 PROFILE 2 DOMAIN-CONTAINING PROTEIN"/>
    <property type="match status" value="1"/>
</dbReference>
<feature type="transmembrane region" description="Helical" evidence="11">
    <location>
        <begin position="375"/>
        <end position="395"/>
    </location>
</feature>
<dbReference type="InterPro" id="IPR036445">
    <property type="entry name" value="GPCR_2_extracell_dom_sf"/>
</dbReference>
<keyword evidence="8" id="KW-0675">Receptor</keyword>
<feature type="domain" description="G-protein coupled receptors family 2 profile 1" evidence="12">
    <location>
        <begin position="58"/>
        <end position="138"/>
    </location>
</feature>
<dbReference type="InterPro" id="IPR001879">
    <property type="entry name" value="GPCR_2_extracellular_dom"/>
</dbReference>
<name>A0A821QYM5_9BILA</name>
<dbReference type="Pfam" id="PF00002">
    <property type="entry name" value="7tm_2"/>
    <property type="match status" value="1"/>
</dbReference>
<dbReference type="InterPro" id="IPR017983">
    <property type="entry name" value="GPCR_2_secretin-like_CS"/>
</dbReference>
<comment type="caution">
    <text evidence="14">The sequence shown here is derived from an EMBL/GenBank/DDBJ whole genome shotgun (WGS) entry which is preliminary data.</text>
</comment>
<evidence type="ECO:0000256" key="6">
    <source>
        <dbReference type="ARBA" id="ARBA00023040"/>
    </source>
</evidence>
<dbReference type="Pfam" id="PF02793">
    <property type="entry name" value="HRM"/>
    <property type="match status" value="1"/>
</dbReference>
<evidence type="ECO:0000256" key="7">
    <source>
        <dbReference type="ARBA" id="ARBA00023136"/>
    </source>
</evidence>
<dbReference type="GO" id="GO:0008528">
    <property type="term" value="F:G protein-coupled peptide receptor activity"/>
    <property type="evidence" value="ECO:0007669"/>
    <property type="project" value="TreeGrafter"/>
</dbReference>
<keyword evidence="7 11" id="KW-0472">Membrane</keyword>
<comment type="subcellular location">
    <subcellularLocation>
        <location evidence="1">Cell membrane</location>
        <topology evidence="1">Multi-pass membrane protein</topology>
    </subcellularLocation>
</comment>
<evidence type="ECO:0000313" key="15">
    <source>
        <dbReference type="Proteomes" id="UP000663838"/>
    </source>
</evidence>
<sequence length="496" mass="58048">PKLDKNTKIYTQSESARQALPIDVKTKQFCFILKNKTLNCYGIFFLSSLLSIKLMAHACMSSYNTSLWKMNRSHCPAYFDRISCWPPTETGIRRIIPCPVNIFPTAGENVYASLLCKNESRWEEKSHYELCIGCTIIDPLDGNGTNLFLIPESFLVTRKYFIICANGLSVIFLIIGIFILLGNSRLRQYSRNILHVNIFLVFLIRSILQLIAEIFMDKGYFTHNVFQRTDICNRTTIYFKNHLVDCKLFVVCINYISSSVVHWFVFCEALYLYRLLRAKASKDQVRWYIITGWLAPLCLTIVTFTTRFLLKKDLHSCWFEPSIYDWILHGPNVILQILNFLIFAYVCILLVRKLNRTYQTATFPEHRRFAKYSRLTRSTLILLPLFGVHYFLFLWNTKPLLISNVILIHLTVHTISSSLQGSMVALIYTVVNCEVQREILRSIDRCLMRHCSSWEQPNFFRNYINKLENARLFSIDYQKQVFIPNLCRYTETNAVI</sequence>
<accession>A0A821QYM5</accession>
<dbReference type="Gene3D" id="1.20.1070.10">
    <property type="entry name" value="Rhodopsin 7-helix transmembrane proteins"/>
    <property type="match status" value="1"/>
</dbReference>
<keyword evidence="6" id="KW-0297">G-protein coupled receptor</keyword>
<evidence type="ECO:0000259" key="12">
    <source>
        <dbReference type="PROSITE" id="PS50227"/>
    </source>
</evidence>
<evidence type="ECO:0000256" key="5">
    <source>
        <dbReference type="ARBA" id="ARBA00022989"/>
    </source>
</evidence>
<feature type="non-terminal residue" evidence="14">
    <location>
        <position position="1"/>
    </location>
</feature>
<feature type="domain" description="G-protein coupled receptors family 2 profile 2" evidence="13">
    <location>
        <begin position="158"/>
        <end position="432"/>
    </location>
</feature>
<evidence type="ECO:0000259" key="13">
    <source>
        <dbReference type="PROSITE" id="PS50261"/>
    </source>
</evidence>
<evidence type="ECO:0000256" key="11">
    <source>
        <dbReference type="SAM" id="Phobius"/>
    </source>
</evidence>
<dbReference type="PANTHER" id="PTHR45620">
    <property type="entry name" value="PDF RECEPTOR-LIKE PROTEIN-RELATED"/>
    <property type="match status" value="1"/>
</dbReference>
<feature type="transmembrane region" description="Helical" evidence="11">
    <location>
        <begin position="285"/>
        <end position="310"/>
    </location>
</feature>
<feature type="transmembrane region" description="Helical" evidence="11">
    <location>
        <begin position="193"/>
        <end position="212"/>
    </location>
</feature>
<keyword evidence="9" id="KW-0325">Glycoprotein</keyword>
<evidence type="ECO:0000256" key="9">
    <source>
        <dbReference type="ARBA" id="ARBA00023180"/>
    </source>
</evidence>
<gene>
    <name evidence="14" type="ORF">TOA249_LOCUS25141</name>
</gene>